<evidence type="ECO:0000313" key="3">
    <source>
        <dbReference type="EMBL" id="RSD31807.1"/>
    </source>
</evidence>
<sequence>MNQKAFKLMGLLALAVAFFSPISMAANIWATVSKNKVVKNEVFQLRVVVDEKMSSDDIDFSSLEQDFYVSRPSFGSSINIVNGRRSVRSEWNITLAAQKLGLANIPAFTINGKSSKPIAIQVTQDLDEPKISDLVELRTTLDKTQLYPNESASLQIRLIIKTDPRRLQNPKVLPPEVNGLTLSQIGEPNQYQSVLGGVEVTVLDQNYSVTADNPGRYTLRSAAFKGTVIYGNDQIGTTKLISVDTPAETFNIQVESKPEDYTGVWLPTSMLSLKQTWTAANGEKIATKSEHQTKVGDSITREITLDIEGLSQERIPKLNINYPDNIRVYSEKPQFSQLDNGVTRMTLKQVLIPKETGNIQLPSFDLGWWDSQSKKPNTAHLDSLSLIVEPGENLNTSIPMPQYSAPTETKTITVTDSGFWPYLTALFAMLWLITSGLLFRNKVLKTEPKDNQKIDLNLTTLLITALKSGDHFKARHCASQWLKQININDQNLLKDIKYELEQMQKSYFSSQETGWNAVNLLKLIKKVDKMPRSNNKPEEELAKL</sequence>
<dbReference type="InterPro" id="IPR025738">
    <property type="entry name" value="BatD"/>
</dbReference>
<protein>
    <submittedName>
        <fullName evidence="3">Protein BatD</fullName>
    </submittedName>
</protein>
<evidence type="ECO:0000256" key="2">
    <source>
        <dbReference type="SAM" id="SignalP"/>
    </source>
</evidence>
<keyword evidence="1" id="KW-1133">Transmembrane helix</keyword>
<dbReference type="RefSeq" id="WP_125320487.1">
    <property type="nucleotide sequence ID" value="NZ_AP024890.1"/>
</dbReference>
<name>A0A427U509_9VIBR</name>
<dbReference type="PANTHER" id="PTHR40940:SF1">
    <property type="entry name" value="PROTEIN BATD"/>
    <property type="match status" value="1"/>
</dbReference>
<evidence type="ECO:0000256" key="1">
    <source>
        <dbReference type="SAM" id="Phobius"/>
    </source>
</evidence>
<keyword evidence="4" id="KW-1185">Reference proteome</keyword>
<keyword evidence="1" id="KW-0472">Membrane</keyword>
<accession>A0A427U509</accession>
<gene>
    <name evidence="3" type="ORF">EJA03_06805</name>
</gene>
<comment type="caution">
    <text evidence="3">The sequence shown here is derived from an EMBL/GenBank/DDBJ whole genome shotgun (WGS) entry which is preliminary data.</text>
</comment>
<dbReference type="OrthoDB" id="5293418at2"/>
<feature type="transmembrane region" description="Helical" evidence="1">
    <location>
        <begin position="419"/>
        <end position="439"/>
    </location>
</feature>
<keyword evidence="2" id="KW-0732">Signal</keyword>
<organism evidence="3 4">
    <name type="scientific">Vibrio pectenicida</name>
    <dbReference type="NCBI Taxonomy" id="62763"/>
    <lineage>
        <taxon>Bacteria</taxon>
        <taxon>Pseudomonadati</taxon>
        <taxon>Pseudomonadota</taxon>
        <taxon>Gammaproteobacteria</taxon>
        <taxon>Vibrionales</taxon>
        <taxon>Vibrionaceae</taxon>
        <taxon>Vibrio</taxon>
    </lineage>
</organism>
<feature type="signal peptide" evidence="2">
    <location>
        <begin position="1"/>
        <end position="25"/>
    </location>
</feature>
<evidence type="ECO:0000313" key="4">
    <source>
        <dbReference type="Proteomes" id="UP000269041"/>
    </source>
</evidence>
<keyword evidence="1" id="KW-0812">Transmembrane</keyword>
<dbReference type="Pfam" id="PF13584">
    <property type="entry name" value="BatD"/>
    <property type="match status" value="1"/>
</dbReference>
<reference evidence="3 4" key="1">
    <citation type="submission" date="2018-12" db="EMBL/GenBank/DDBJ databases">
        <title>Genomic taxonomy of the Vibrionaceae family.</title>
        <authorList>
            <person name="Gomez-Gil B."/>
            <person name="Enciso-Ibarra K."/>
        </authorList>
    </citation>
    <scope>NUCLEOTIDE SEQUENCE [LARGE SCALE GENOMIC DNA]</scope>
    <source>
        <strain evidence="3 4">CAIM 594</strain>
    </source>
</reference>
<dbReference type="Proteomes" id="UP000269041">
    <property type="component" value="Unassembled WGS sequence"/>
</dbReference>
<dbReference type="EMBL" id="RSFA01000022">
    <property type="protein sequence ID" value="RSD31807.1"/>
    <property type="molecule type" value="Genomic_DNA"/>
</dbReference>
<dbReference type="AlphaFoldDB" id="A0A427U509"/>
<feature type="chain" id="PRO_5018967264" evidence="2">
    <location>
        <begin position="26"/>
        <end position="544"/>
    </location>
</feature>
<dbReference type="PANTHER" id="PTHR40940">
    <property type="entry name" value="PROTEIN BATD-RELATED"/>
    <property type="match status" value="1"/>
</dbReference>
<proteinExistence type="predicted"/>